<keyword evidence="2 5" id="KW-0812">Transmembrane</keyword>
<sequence length="157" mass="16544">MSLEAAGDVNRDRALVAAQFALLAVILAGGQRGRGRPRLVQMTGSVLSAGGLGLLVWSGRTLGRNLTPLPTPVAGGSLVQRGPYRHVRHPIYTALLLLAGGWTVARGGWTSAAGTLLLAGLLRHKARIEDAALAGRHPDHAAYRARTGAFLPRHGRR</sequence>
<dbReference type="InterPro" id="IPR007318">
    <property type="entry name" value="Phopholipid_MeTrfase"/>
</dbReference>
<dbReference type="InterPro" id="IPR052527">
    <property type="entry name" value="Metal_cation-efflux_comp"/>
</dbReference>
<gene>
    <name evidence="6" type="ORF">GCM10008956_01140</name>
</gene>
<evidence type="ECO:0000256" key="5">
    <source>
        <dbReference type="SAM" id="Phobius"/>
    </source>
</evidence>
<evidence type="ECO:0000256" key="4">
    <source>
        <dbReference type="ARBA" id="ARBA00023136"/>
    </source>
</evidence>
<feature type="transmembrane region" description="Helical" evidence="5">
    <location>
        <begin position="14"/>
        <end position="30"/>
    </location>
</feature>
<proteinExistence type="predicted"/>
<comment type="subcellular location">
    <subcellularLocation>
        <location evidence="1">Endomembrane system</location>
        <topology evidence="1">Multi-pass membrane protein</topology>
    </subcellularLocation>
</comment>
<dbReference type="Proteomes" id="UP000600547">
    <property type="component" value="Unassembled WGS sequence"/>
</dbReference>
<keyword evidence="4 5" id="KW-0472">Membrane</keyword>
<evidence type="ECO:0000313" key="7">
    <source>
        <dbReference type="Proteomes" id="UP000600547"/>
    </source>
</evidence>
<evidence type="ECO:0000313" key="6">
    <source>
        <dbReference type="EMBL" id="GGM28921.1"/>
    </source>
</evidence>
<comment type="caution">
    <text evidence="6">The sequence shown here is derived from an EMBL/GenBank/DDBJ whole genome shotgun (WGS) entry which is preliminary data.</text>
</comment>
<dbReference type="RefSeq" id="WP_162621350.1">
    <property type="nucleotide sequence ID" value="NZ_BMQG01000001.1"/>
</dbReference>
<name>A0A8H9L3R9_9DEIO</name>
<reference evidence="7" key="1">
    <citation type="journal article" date="2019" name="Int. J. Syst. Evol. Microbiol.">
        <title>The Global Catalogue of Microorganisms (GCM) 10K type strain sequencing project: providing services to taxonomists for standard genome sequencing and annotation.</title>
        <authorList>
            <consortium name="The Broad Institute Genomics Platform"/>
            <consortium name="The Broad Institute Genome Sequencing Center for Infectious Disease"/>
            <person name="Wu L."/>
            <person name="Ma J."/>
        </authorList>
    </citation>
    <scope>NUCLEOTIDE SEQUENCE [LARGE SCALE GENOMIC DNA]</scope>
    <source>
        <strain evidence="7">JCM 31047</strain>
    </source>
</reference>
<dbReference type="PANTHER" id="PTHR43847">
    <property type="entry name" value="BLL3993 PROTEIN"/>
    <property type="match status" value="1"/>
</dbReference>
<evidence type="ECO:0008006" key="8">
    <source>
        <dbReference type="Google" id="ProtNLM"/>
    </source>
</evidence>
<feature type="transmembrane region" description="Helical" evidence="5">
    <location>
        <begin position="42"/>
        <end position="59"/>
    </location>
</feature>
<dbReference type="PANTHER" id="PTHR43847:SF1">
    <property type="entry name" value="BLL3993 PROTEIN"/>
    <property type="match status" value="1"/>
</dbReference>
<evidence type="ECO:0000256" key="3">
    <source>
        <dbReference type="ARBA" id="ARBA00022989"/>
    </source>
</evidence>
<keyword evidence="3 5" id="KW-1133">Transmembrane helix</keyword>
<evidence type="ECO:0000256" key="1">
    <source>
        <dbReference type="ARBA" id="ARBA00004127"/>
    </source>
</evidence>
<keyword evidence="7" id="KW-1185">Reference proteome</keyword>
<dbReference type="AlphaFoldDB" id="A0A8H9L3R9"/>
<protein>
    <recommendedName>
        <fullName evidence="8">Isoprenylcysteine carboxylmethyltransferase family protein</fullName>
    </recommendedName>
</protein>
<dbReference type="EMBL" id="BMQG01000001">
    <property type="protein sequence ID" value="GGM28921.1"/>
    <property type="molecule type" value="Genomic_DNA"/>
</dbReference>
<accession>A0A8H9L3R9</accession>
<dbReference type="Pfam" id="PF04191">
    <property type="entry name" value="PEMT"/>
    <property type="match status" value="1"/>
</dbReference>
<evidence type="ECO:0000256" key="2">
    <source>
        <dbReference type="ARBA" id="ARBA00022692"/>
    </source>
</evidence>
<dbReference type="GO" id="GO:0012505">
    <property type="term" value="C:endomembrane system"/>
    <property type="evidence" value="ECO:0007669"/>
    <property type="project" value="UniProtKB-SubCell"/>
</dbReference>
<dbReference type="Gene3D" id="1.20.120.1630">
    <property type="match status" value="1"/>
</dbReference>
<organism evidence="6 7">
    <name type="scientific">Deinococcus arenae</name>
    <dbReference type="NCBI Taxonomy" id="1452751"/>
    <lineage>
        <taxon>Bacteria</taxon>
        <taxon>Thermotogati</taxon>
        <taxon>Deinococcota</taxon>
        <taxon>Deinococci</taxon>
        <taxon>Deinococcales</taxon>
        <taxon>Deinococcaceae</taxon>
        <taxon>Deinococcus</taxon>
    </lineage>
</organism>